<keyword evidence="8" id="KW-1185">Reference proteome</keyword>
<name>A0AAW5QD21_9ACTN</name>
<proteinExistence type="predicted"/>
<feature type="region of interest" description="Disordered" evidence="1">
    <location>
        <begin position="1292"/>
        <end position="1313"/>
    </location>
</feature>
<dbReference type="InterPro" id="IPR013783">
    <property type="entry name" value="Ig-like_fold"/>
</dbReference>
<dbReference type="RefSeq" id="WP_259825224.1">
    <property type="nucleotide sequence ID" value="NZ_JALXRP010000117.1"/>
</dbReference>
<feature type="region of interest" description="Disordered" evidence="1">
    <location>
        <begin position="1738"/>
        <end position="1777"/>
    </location>
</feature>
<feature type="domain" description="Bacterial Ig" evidence="4">
    <location>
        <begin position="1118"/>
        <end position="1188"/>
    </location>
</feature>
<dbReference type="NCBIfam" id="NF033510">
    <property type="entry name" value="Ca_tandemer"/>
    <property type="match status" value="1"/>
</dbReference>
<reference evidence="8" key="2">
    <citation type="submission" date="2024-07" db="EMBL/GenBank/DDBJ databases">
        <title>Pseudomonas strain that inhibits Aeromonas fish pathogens.</title>
        <authorList>
            <person name="Wildschutte H."/>
        </authorList>
    </citation>
    <scope>NUCLEOTIDE SEQUENCE [LARGE SCALE GENOMIC DNA]</scope>
    <source>
        <strain evidence="8">n60</strain>
    </source>
</reference>
<feature type="region of interest" description="Disordered" evidence="1">
    <location>
        <begin position="1383"/>
        <end position="1413"/>
    </location>
</feature>
<evidence type="ECO:0000313" key="6">
    <source>
        <dbReference type="EMBL" id="MEX6464645.1"/>
    </source>
</evidence>
<feature type="chain" id="PRO_5043352629" evidence="2">
    <location>
        <begin position="34"/>
        <end position="1777"/>
    </location>
</feature>
<feature type="domain" description="Bacterial Ig" evidence="4">
    <location>
        <begin position="1576"/>
        <end position="1647"/>
    </location>
</feature>
<evidence type="ECO:0000259" key="4">
    <source>
        <dbReference type="Pfam" id="PF17936"/>
    </source>
</evidence>
<dbReference type="Gene3D" id="2.60.40.10">
    <property type="entry name" value="Immunoglobulins"/>
    <property type="match status" value="15"/>
</dbReference>
<evidence type="ECO:0000256" key="1">
    <source>
        <dbReference type="SAM" id="MobiDB-lite"/>
    </source>
</evidence>
<feature type="domain" description="Bacterial Ig-like" evidence="3">
    <location>
        <begin position="380"/>
        <end position="459"/>
    </location>
</feature>
<evidence type="ECO:0000256" key="2">
    <source>
        <dbReference type="SAM" id="SignalP"/>
    </source>
</evidence>
<feature type="domain" description="Bacterial Ig-like" evidence="3">
    <location>
        <begin position="656"/>
        <end position="739"/>
    </location>
</feature>
<feature type="domain" description="Bacterial Ig-like" evidence="3">
    <location>
        <begin position="565"/>
        <end position="646"/>
    </location>
</feature>
<feature type="signal peptide" evidence="2">
    <location>
        <begin position="1"/>
        <end position="33"/>
    </location>
</feature>
<evidence type="ECO:0000313" key="8">
    <source>
        <dbReference type="Proteomes" id="UP001560293"/>
    </source>
</evidence>
<feature type="region of interest" description="Disordered" evidence="1">
    <location>
        <begin position="1201"/>
        <end position="1222"/>
    </location>
</feature>
<dbReference type="EMBL" id="JALXTC010000100">
    <property type="protein sequence ID" value="MCT2119051.1"/>
    <property type="molecule type" value="Genomic_DNA"/>
</dbReference>
<feature type="compositionally biased region" description="Low complexity" evidence="1">
    <location>
        <begin position="1749"/>
        <end position="1777"/>
    </location>
</feature>
<reference evidence="5" key="1">
    <citation type="submission" date="2022-04" db="EMBL/GenBank/DDBJ databases">
        <title>Human microbiome associated bacterial genomes.</title>
        <authorList>
            <person name="Sandstrom S."/>
            <person name="Salamzade R."/>
            <person name="Kalan L.R."/>
        </authorList>
    </citation>
    <scope>NUCLEOTIDE SEQUENCE</scope>
    <source>
        <strain evidence="5">P3-SID1762</strain>
    </source>
</reference>
<evidence type="ECO:0000259" key="3">
    <source>
        <dbReference type="Pfam" id="PF16640"/>
    </source>
</evidence>
<gene>
    <name evidence="6" type="ORF">AB6N35_09845</name>
    <name evidence="5" type="ORF">M3D93_15065</name>
</gene>
<dbReference type="Pfam" id="PF17936">
    <property type="entry name" value="Big_6"/>
    <property type="match status" value="2"/>
</dbReference>
<feature type="domain" description="Bacterial Ig-like" evidence="3">
    <location>
        <begin position="186"/>
        <end position="270"/>
    </location>
</feature>
<dbReference type="EMBL" id="JBFTEZ010000002">
    <property type="protein sequence ID" value="MEX6464645.1"/>
    <property type="molecule type" value="Genomic_DNA"/>
</dbReference>
<sequence>MMKNASRRLLAILSALALAMGLMITGSSGVAGAAVVERGGSTTSWSATVWHTQRAYESPVRYGDRIRLTMDFDTSWNADLYWAELRHPGCLDIVPNTLTWVYGDNTYSWPSNSNDDGISMNDTNTRFDRWGVLSVNKLHLSAEYTVNCAPGTYGVGFGYNPTVGDQRTFDNYISFTVIKADSALQLTADPLTPLPGQPVTLRANNLVNIPDGQSVSFFVNGANVGSANVSGGVATLSSWAPPTEGSYTVEARYGGSNTVNPSTSDQVTVNAVKSPSTVAVAASQPAIAESPVPLTATTTGVADGQTVEFLVNGNSVGTSTVTGGKATFNNWTPATAGDFVIQARYAGSTTVAASQSGQVMVSVVAPVQVTSTTLAVDPDPVPGQTSTLTATVTDGDDGDTVEFSNNGTVLGTGQVTGGVATYDWAVGAALANQPYSLTARYLGSTGYLESTSEPVTGTVGLVQTTVSTITAPATATVGTAIPLTATVTGGVAGQPVEFRDADGDVLCSVNLGTGTTATCYWTPDATGAVDVTAHYAGTATTAAAASPAATTVTVDVSESSLVLSAPSGGVPGQALTLSVETTGIADGETVTFSVDGAPVGTGQVSGGQATTQWTPTAVGTYDVQAAYAGSPTVGASESNAVQVTVALGETQTSVVTASADPVTGEPVTLSATVTGGTEGVTVEFRDADGDVLCSAPLGADGSASCAWTPDAVGAVEVTAHYAGDATTASSQSPSATTVNVGQGTVAAPSDLVVSPSAPSTDDAVTVSGTAESGASVTVPGPGGAECTVTADAAGAFSCALGVLPVGEHTLSAVATLNGVDSQPTTTTVTVGQGVVAAPTVSVDPVSPDTDDVVTASGSAPAGSTVAVSVDGAVVCAAAAVVDGSYSCDLGTLSVGAHEVAAVATLTSVDSDAATTTVTVGQGTVAAPSDLVVTPASPSTDDAVTVSGTAEPGASVTVTGPGGAECTVIANAQGEFSGCDLDALPVGTHMLSAVATLNGVGSAAATASVTVGQGVIAAPTVSVDPAAPDTDDVVTASGTAPAGSTVAVSVDGEVVCAAAEVTNGSYSCDLGALSVGSHEVSAVATLNGVDSDPATTSVTVGQGTVAASTDLVVSPSAPSTDDAVTVSGTAEPGASVTVTGPGGTDCTTTADESGAFSCSLGTLPVGADQTISVIQTVNDVDSDAATVQVSVGQGTVAPVTDLSVSPESPSTDDVVTASGSAPAGSTVTVSVDGDAVCSDVAVAEDGSFTCTVGTLPVGAHEVSAVATLNGVESAAATTTVTVGQGVVAPVTDLSVSPESPSTDDVVTASGSAPAGSTVTVSIDGDAVCSDVAVAEDGSFTCTVGQLSVGAHEVSAVATLNGVDSAPATTTVTVGQGTVAPVTELSVSPSAPTSDDQVTVSGTASPGASVTVTGPGGTSCEATADAATGAFSCSLGTLPVGADQTISVIQTVNGVDSAPATATVTVGQGTVAPVTDLSVSPSAPTSDDQVTVSGTATPGALVTVTGPGGADCTVTADATTGAFSCSLGTLPAGTHTLSAVASLNDQESVPATTTVTVTEAADTTPPAAPEDIRVQPQPAVDGDTVTVSGTAEPGSTVSVTVGGEEVCSATADAVTGAFSCTFTADESQDGEAVAVTATDEAGNTSPAADGGTIVVESAPVVTDPSVTITPNPPVAGEATEIEVKGEDGEEVVITIGDVEVCRVTIVDGSAVWEWTPGEPGEVEIEIVVGDNAQIIETVTVRPADTDGGTGSLDPGSLGSSFGSSTGSNGSSGSLGSLGG</sequence>
<evidence type="ECO:0000313" key="7">
    <source>
        <dbReference type="Proteomes" id="UP001206890"/>
    </source>
</evidence>
<accession>A0AAW5QD21</accession>
<dbReference type="Pfam" id="PF16640">
    <property type="entry name" value="Big_3_5"/>
    <property type="match status" value="5"/>
</dbReference>
<organism evidence="5 7">
    <name type="scientific">Dietzia cinnamea</name>
    <dbReference type="NCBI Taxonomy" id="321318"/>
    <lineage>
        <taxon>Bacteria</taxon>
        <taxon>Bacillati</taxon>
        <taxon>Actinomycetota</taxon>
        <taxon>Actinomycetes</taxon>
        <taxon>Mycobacteriales</taxon>
        <taxon>Dietziaceae</taxon>
        <taxon>Dietzia</taxon>
    </lineage>
</organism>
<feature type="domain" description="Bacterial Ig-like" evidence="3">
    <location>
        <begin position="282"/>
        <end position="363"/>
    </location>
</feature>
<feature type="region of interest" description="Disordered" evidence="1">
    <location>
        <begin position="1113"/>
        <end position="1141"/>
    </location>
</feature>
<reference evidence="6" key="3">
    <citation type="submission" date="2024-07" db="EMBL/GenBank/DDBJ databases">
        <authorList>
            <person name="Wildschutte H."/>
        </authorList>
    </citation>
    <scope>NUCLEOTIDE SEQUENCE</scope>
    <source>
        <strain evidence="6">N60</strain>
    </source>
</reference>
<feature type="compositionally biased region" description="Polar residues" evidence="1">
    <location>
        <begin position="1383"/>
        <end position="1410"/>
    </location>
</feature>
<dbReference type="InterPro" id="IPR041498">
    <property type="entry name" value="Big_6"/>
</dbReference>
<keyword evidence="2" id="KW-0732">Signal</keyword>
<dbReference type="Proteomes" id="UP001206890">
    <property type="component" value="Unassembled WGS sequence"/>
</dbReference>
<evidence type="ECO:0000313" key="5">
    <source>
        <dbReference type="EMBL" id="MCT2119051.1"/>
    </source>
</evidence>
<comment type="caution">
    <text evidence="5">The sequence shown here is derived from an EMBL/GenBank/DDBJ whole genome shotgun (WGS) entry which is preliminary data.</text>
</comment>
<protein>
    <submittedName>
        <fullName evidence="6">Beta strand repeat-containing protein</fullName>
    </submittedName>
    <submittedName>
        <fullName evidence="5">Ig-like domain repeat protein</fullName>
    </submittedName>
</protein>
<dbReference type="InterPro" id="IPR017868">
    <property type="entry name" value="Filamin/ABP280_repeat-like"/>
</dbReference>
<dbReference type="InterPro" id="IPR032109">
    <property type="entry name" value="Big_3_5"/>
</dbReference>
<dbReference type="PROSITE" id="PS50194">
    <property type="entry name" value="FILAMIN_REPEAT"/>
    <property type="match status" value="1"/>
</dbReference>
<dbReference type="Proteomes" id="UP001560293">
    <property type="component" value="Unassembled WGS sequence"/>
</dbReference>
<dbReference type="GO" id="GO:0005975">
    <property type="term" value="P:carbohydrate metabolic process"/>
    <property type="evidence" value="ECO:0007669"/>
    <property type="project" value="UniProtKB-ARBA"/>
</dbReference>